<evidence type="ECO:0000313" key="2">
    <source>
        <dbReference type="Proteomes" id="UP000246121"/>
    </source>
</evidence>
<name>A0A2V2UPJ3_TRYCR</name>
<dbReference type="VEuPathDB" id="TriTrypDB:TCDM_09571"/>
<sequence>MALSTHRSVRVSPSAAEEWMMSLTAQGAIGTVNPENPSSVVSAIRFLLQMSIELNNHGNYVESVKCAESALLLRHVNEATVTPLLAPLIAEELIPRGRSRTVDQAEDLVLCCNNHAVAAFNEKQFLAAEFFLGKALFLTDLRGKEEANYFIGAESRRLQLRAATLNNLGCMEKRRQRLEESLGYLRQAVELEVSLDTTSRGSPSTYLNLCTF</sequence>
<dbReference type="VEuPathDB" id="TriTrypDB:BCY84_11510"/>
<gene>
    <name evidence="1" type="ORF">C4B63_205g20</name>
</gene>
<dbReference type="VEuPathDB" id="TriTrypDB:TcCL_NonESM04669"/>
<dbReference type="VEuPathDB" id="TriTrypDB:TCSYLVIO_009132"/>
<dbReference type="VEuPathDB" id="TriTrypDB:TcYC6_0021450"/>
<evidence type="ECO:0000313" key="1">
    <source>
        <dbReference type="EMBL" id="PWU84748.1"/>
    </source>
</evidence>
<dbReference type="VEuPathDB" id="TriTrypDB:C4B63_205g20"/>
<dbReference type="VEuPathDB" id="TriTrypDB:TcBrA4_0045870"/>
<dbReference type="SUPFAM" id="SSF48452">
    <property type="entry name" value="TPR-like"/>
    <property type="match status" value="1"/>
</dbReference>
<dbReference type="VEuPathDB" id="TriTrypDB:TcG_07046"/>
<dbReference type="AlphaFoldDB" id="A0A2V2UPJ3"/>
<accession>A0A2V2UPJ3</accession>
<proteinExistence type="predicted"/>
<dbReference type="EMBL" id="PRFA01000205">
    <property type="protein sequence ID" value="PWU84748.1"/>
    <property type="molecule type" value="Genomic_DNA"/>
</dbReference>
<dbReference type="VEuPathDB" id="TriTrypDB:TcCLB.511131.30"/>
<protein>
    <submittedName>
        <fullName evidence="1">Uncharacterized protein</fullName>
    </submittedName>
</protein>
<dbReference type="VEuPathDB" id="TriTrypDB:C3747_117g122"/>
<reference evidence="1 2" key="1">
    <citation type="journal article" date="2018" name="Microb. Genom.">
        <title>Expanding an expanded genome: long-read sequencing of Trypanosoma cruzi.</title>
        <authorList>
            <person name="Berna L."/>
            <person name="Rodriguez M."/>
            <person name="Chiribao M.L."/>
            <person name="Parodi-Talice A."/>
            <person name="Pita S."/>
            <person name="Rijo G."/>
            <person name="Alvarez-Valin F."/>
            <person name="Robello C."/>
        </authorList>
    </citation>
    <scope>NUCLEOTIDE SEQUENCE [LARGE SCALE GENOMIC DNA]</scope>
    <source>
        <strain evidence="1 2">Dm28c</strain>
    </source>
</reference>
<dbReference type="Proteomes" id="UP000246121">
    <property type="component" value="Unassembled WGS sequence"/>
</dbReference>
<comment type="caution">
    <text evidence="1">The sequence shown here is derived from an EMBL/GenBank/DDBJ whole genome shotgun (WGS) entry which is preliminary data.</text>
</comment>
<dbReference type="InterPro" id="IPR011990">
    <property type="entry name" value="TPR-like_helical_dom_sf"/>
</dbReference>
<dbReference type="VEuPathDB" id="TriTrypDB:ECC02_002122"/>
<dbReference type="VEuPathDB" id="TriTrypDB:TcCLB.506855.360"/>
<organism evidence="1 2">
    <name type="scientific">Trypanosoma cruzi</name>
    <dbReference type="NCBI Taxonomy" id="5693"/>
    <lineage>
        <taxon>Eukaryota</taxon>
        <taxon>Discoba</taxon>
        <taxon>Euglenozoa</taxon>
        <taxon>Kinetoplastea</taxon>
        <taxon>Metakinetoplastina</taxon>
        <taxon>Trypanosomatida</taxon>
        <taxon>Trypanosomatidae</taxon>
        <taxon>Trypanosoma</taxon>
        <taxon>Schizotrypanum</taxon>
    </lineage>
</organism>
<dbReference type="Gene3D" id="1.25.40.10">
    <property type="entry name" value="Tetratricopeptide repeat domain"/>
    <property type="match status" value="1"/>
</dbReference>
<dbReference type="VEuPathDB" id="TriTrypDB:Tc_MARK_5139"/>